<reference evidence="1 2" key="1">
    <citation type="journal article" date="2019" name="Commun. Biol.">
        <title>The bagworm genome reveals a unique fibroin gene that provides high tensile strength.</title>
        <authorList>
            <person name="Kono N."/>
            <person name="Nakamura H."/>
            <person name="Ohtoshi R."/>
            <person name="Tomita M."/>
            <person name="Numata K."/>
            <person name="Arakawa K."/>
        </authorList>
    </citation>
    <scope>NUCLEOTIDE SEQUENCE [LARGE SCALE GENOMIC DNA]</scope>
</reference>
<comment type="caution">
    <text evidence="1">The sequence shown here is derived from an EMBL/GenBank/DDBJ whole genome shotgun (WGS) entry which is preliminary data.</text>
</comment>
<organism evidence="1 2">
    <name type="scientific">Eumeta variegata</name>
    <name type="common">Bagworm moth</name>
    <name type="synonym">Eumeta japonica</name>
    <dbReference type="NCBI Taxonomy" id="151549"/>
    <lineage>
        <taxon>Eukaryota</taxon>
        <taxon>Metazoa</taxon>
        <taxon>Ecdysozoa</taxon>
        <taxon>Arthropoda</taxon>
        <taxon>Hexapoda</taxon>
        <taxon>Insecta</taxon>
        <taxon>Pterygota</taxon>
        <taxon>Neoptera</taxon>
        <taxon>Endopterygota</taxon>
        <taxon>Lepidoptera</taxon>
        <taxon>Glossata</taxon>
        <taxon>Ditrysia</taxon>
        <taxon>Tineoidea</taxon>
        <taxon>Psychidae</taxon>
        <taxon>Oiketicinae</taxon>
        <taxon>Eumeta</taxon>
    </lineage>
</organism>
<name>A0A4C1ZIA8_EUMVA</name>
<sequence length="69" mass="7867">MQRESLNHMTRESSPWRTPVSVFVVMYWVTFSGASKYGPETAALRISSQGRDDAARISARHFHGRQDDP</sequence>
<keyword evidence="2" id="KW-1185">Reference proteome</keyword>
<proteinExistence type="predicted"/>
<dbReference type="AlphaFoldDB" id="A0A4C1ZIA8"/>
<dbReference type="EMBL" id="BGZK01001789">
    <property type="protein sequence ID" value="GBP86357.1"/>
    <property type="molecule type" value="Genomic_DNA"/>
</dbReference>
<evidence type="ECO:0000313" key="2">
    <source>
        <dbReference type="Proteomes" id="UP000299102"/>
    </source>
</evidence>
<protein>
    <submittedName>
        <fullName evidence="1">Uncharacterized protein</fullName>
    </submittedName>
</protein>
<dbReference type="Proteomes" id="UP000299102">
    <property type="component" value="Unassembled WGS sequence"/>
</dbReference>
<accession>A0A4C1ZIA8</accession>
<gene>
    <name evidence="1" type="ORF">EVAR_55284_1</name>
</gene>
<evidence type="ECO:0000313" key="1">
    <source>
        <dbReference type="EMBL" id="GBP86357.1"/>
    </source>
</evidence>